<proteinExistence type="predicted"/>
<evidence type="ECO:0000256" key="1">
    <source>
        <dbReference type="SAM" id="Phobius"/>
    </source>
</evidence>
<dbReference type="Proteomes" id="UP000076532">
    <property type="component" value="Unassembled WGS sequence"/>
</dbReference>
<accession>A0A167WE59</accession>
<sequence length="306" mass="33752">MAALPEDAFAANCIGAALLTVLTWDLAICLAEELSVVTICRFSHSIVVYYTSRVGILVMCAMQLVIRNARITNCSVFWNIETTVIIIVSSATSLLFLLRVRAVYEKSTSITVLFGILWTAIPVSSILVGIFGRPQHIPSGLCVPSEIQIYVSIALWVKAMYDTSVFTAITLRVISYSKVGQAPVPKPSRWQSWRGGGMPRIVRELAHGAHQFYFITIGVTLMGACAILLPINAIYRMSLTQPALTMESIMACRVFRKLVLSAHRARTKEPETKGRVPGHAVDTSSIMLTTVLPYQYAPEERETNIV</sequence>
<dbReference type="STRING" id="436010.A0A167WE59"/>
<name>A0A167WE59_9AGAM</name>
<keyword evidence="3" id="KW-1185">Reference proteome</keyword>
<gene>
    <name evidence="2" type="ORF">FIBSPDRAFT_1053761</name>
</gene>
<feature type="transmembrane region" description="Helical" evidence="1">
    <location>
        <begin position="46"/>
        <end position="66"/>
    </location>
</feature>
<dbReference type="OrthoDB" id="3038990at2759"/>
<feature type="transmembrane region" description="Helical" evidence="1">
    <location>
        <begin position="78"/>
        <end position="98"/>
    </location>
</feature>
<protein>
    <submittedName>
        <fullName evidence="2">Uncharacterized protein</fullName>
    </submittedName>
</protein>
<feature type="transmembrane region" description="Helical" evidence="1">
    <location>
        <begin position="212"/>
        <end position="235"/>
    </location>
</feature>
<organism evidence="2 3">
    <name type="scientific">Athelia psychrophila</name>
    <dbReference type="NCBI Taxonomy" id="1759441"/>
    <lineage>
        <taxon>Eukaryota</taxon>
        <taxon>Fungi</taxon>
        <taxon>Dikarya</taxon>
        <taxon>Basidiomycota</taxon>
        <taxon>Agaricomycotina</taxon>
        <taxon>Agaricomycetes</taxon>
        <taxon>Agaricomycetidae</taxon>
        <taxon>Atheliales</taxon>
        <taxon>Atheliaceae</taxon>
        <taxon>Athelia</taxon>
    </lineage>
</organism>
<evidence type="ECO:0000313" key="3">
    <source>
        <dbReference type="Proteomes" id="UP000076532"/>
    </source>
</evidence>
<keyword evidence="1" id="KW-0812">Transmembrane</keyword>
<dbReference type="EMBL" id="KV417808">
    <property type="protein sequence ID" value="KZP05993.1"/>
    <property type="molecule type" value="Genomic_DNA"/>
</dbReference>
<dbReference type="AlphaFoldDB" id="A0A167WE59"/>
<reference evidence="2 3" key="1">
    <citation type="journal article" date="2016" name="Mol. Biol. Evol.">
        <title>Comparative Genomics of Early-Diverging Mushroom-Forming Fungi Provides Insights into the Origins of Lignocellulose Decay Capabilities.</title>
        <authorList>
            <person name="Nagy L.G."/>
            <person name="Riley R."/>
            <person name="Tritt A."/>
            <person name="Adam C."/>
            <person name="Daum C."/>
            <person name="Floudas D."/>
            <person name="Sun H."/>
            <person name="Yadav J.S."/>
            <person name="Pangilinan J."/>
            <person name="Larsson K.H."/>
            <person name="Matsuura K."/>
            <person name="Barry K."/>
            <person name="Labutti K."/>
            <person name="Kuo R."/>
            <person name="Ohm R.A."/>
            <person name="Bhattacharya S.S."/>
            <person name="Shirouzu T."/>
            <person name="Yoshinaga Y."/>
            <person name="Martin F.M."/>
            <person name="Grigoriev I.V."/>
            <person name="Hibbett D.S."/>
        </authorList>
    </citation>
    <scope>NUCLEOTIDE SEQUENCE [LARGE SCALE GENOMIC DNA]</scope>
    <source>
        <strain evidence="2 3">CBS 109695</strain>
    </source>
</reference>
<feature type="transmembrane region" description="Helical" evidence="1">
    <location>
        <begin position="110"/>
        <end position="131"/>
    </location>
</feature>
<feature type="transmembrane region" description="Helical" evidence="1">
    <location>
        <begin position="14"/>
        <end position="34"/>
    </location>
</feature>
<evidence type="ECO:0000313" key="2">
    <source>
        <dbReference type="EMBL" id="KZP05993.1"/>
    </source>
</evidence>
<keyword evidence="1" id="KW-1133">Transmembrane helix</keyword>
<keyword evidence="1" id="KW-0472">Membrane</keyword>